<organism evidence="1 2">
    <name type="scientific">Rotaria magnacalcarata</name>
    <dbReference type="NCBI Taxonomy" id="392030"/>
    <lineage>
        <taxon>Eukaryota</taxon>
        <taxon>Metazoa</taxon>
        <taxon>Spiralia</taxon>
        <taxon>Gnathifera</taxon>
        <taxon>Rotifera</taxon>
        <taxon>Eurotatoria</taxon>
        <taxon>Bdelloidea</taxon>
        <taxon>Philodinida</taxon>
        <taxon>Philodinidae</taxon>
        <taxon>Rotaria</taxon>
    </lineage>
</organism>
<accession>A0A8S3I8X9</accession>
<dbReference type="Proteomes" id="UP000676336">
    <property type="component" value="Unassembled WGS sequence"/>
</dbReference>
<evidence type="ECO:0000313" key="1">
    <source>
        <dbReference type="EMBL" id="CAF5192510.1"/>
    </source>
</evidence>
<feature type="non-terminal residue" evidence="1">
    <location>
        <position position="1"/>
    </location>
</feature>
<proteinExistence type="predicted"/>
<gene>
    <name evidence="1" type="ORF">SMN809_LOCUS72763</name>
</gene>
<dbReference type="EMBL" id="CAJOBI010326401">
    <property type="protein sequence ID" value="CAF5192510.1"/>
    <property type="molecule type" value="Genomic_DNA"/>
</dbReference>
<sequence>YFHFTQAVYRNIQQLKLSSSYNNDDAVKHLCRQLMALPLLPEPVIEYTYDELVSNLSTTMRTAMNDLLIYFQEQWFVNVSTSQWCVHGFAMRTNNNTEGLGARTKQAQTISIQRRIDNLDKRYYDGLINVIEYLDGLSFTVVKRKK</sequence>
<comment type="caution">
    <text evidence="1">The sequence shown here is derived from an EMBL/GenBank/DDBJ whole genome shotgun (WGS) entry which is preliminary data.</text>
</comment>
<protein>
    <submittedName>
        <fullName evidence="1">Uncharacterized protein</fullName>
    </submittedName>
</protein>
<name>A0A8S3I8X9_9BILA</name>
<dbReference type="AlphaFoldDB" id="A0A8S3I8X9"/>
<reference evidence="1" key="1">
    <citation type="submission" date="2021-02" db="EMBL/GenBank/DDBJ databases">
        <authorList>
            <person name="Nowell W R."/>
        </authorList>
    </citation>
    <scope>NUCLEOTIDE SEQUENCE</scope>
</reference>
<evidence type="ECO:0000313" key="2">
    <source>
        <dbReference type="Proteomes" id="UP000676336"/>
    </source>
</evidence>